<keyword evidence="2" id="KW-0808">Transferase</keyword>
<keyword evidence="3" id="KW-1185">Reference proteome</keyword>
<accession>A0A1H8V4Q7</accession>
<evidence type="ECO:0000313" key="3">
    <source>
        <dbReference type="Proteomes" id="UP000199126"/>
    </source>
</evidence>
<dbReference type="InterPro" id="IPR036868">
    <property type="entry name" value="TusA-like_sf"/>
</dbReference>
<dbReference type="InterPro" id="IPR001455">
    <property type="entry name" value="TusA-like"/>
</dbReference>
<protein>
    <submittedName>
        <fullName evidence="2">Sulfurtransferase TusA</fullName>
    </submittedName>
</protein>
<name>A0A1H8V4Q7_9EURY</name>
<dbReference type="GO" id="GO:0016740">
    <property type="term" value="F:transferase activity"/>
    <property type="evidence" value="ECO:0007669"/>
    <property type="project" value="UniProtKB-KW"/>
</dbReference>
<evidence type="ECO:0000313" key="2">
    <source>
        <dbReference type="EMBL" id="SEP10217.1"/>
    </source>
</evidence>
<dbReference type="EMBL" id="FODV01000014">
    <property type="protein sequence ID" value="SEP10217.1"/>
    <property type="molecule type" value="Genomic_DNA"/>
</dbReference>
<evidence type="ECO:0000259" key="1">
    <source>
        <dbReference type="Pfam" id="PF01206"/>
    </source>
</evidence>
<dbReference type="SUPFAM" id="SSF64307">
    <property type="entry name" value="SirA-like"/>
    <property type="match status" value="1"/>
</dbReference>
<dbReference type="Proteomes" id="UP000199126">
    <property type="component" value="Unassembled WGS sequence"/>
</dbReference>
<proteinExistence type="predicted"/>
<dbReference type="AlphaFoldDB" id="A0A1H8V4Q7"/>
<organism evidence="2 3">
    <name type="scientific">Halogranum amylolyticum</name>
    <dbReference type="NCBI Taxonomy" id="660520"/>
    <lineage>
        <taxon>Archaea</taxon>
        <taxon>Methanobacteriati</taxon>
        <taxon>Methanobacteriota</taxon>
        <taxon>Stenosarchaea group</taxon>
        <taxon>Halobacteria</taxon>
        <taxon>Halobacteriales</taxon>
        <taxon>Haloferacaceae</taxon>
    </lineage>
</organism>
<dbReference type="Gene3D" id="3.30.110.40">
    <property type="entry name" value="TusA-like domain"/>
    <property type="match status" value="1"/>
</dbReference>
<reference evidence="3" key="1">
    <citation type="submission" date="2016-10" db="EMBL/GenBank/DDBJ databases">
        <authorList>
            <person name="Varghese N."/>
            <person name="Submissions S."/>
        </authorList>
    </citation>
    <scope>NUCLEOTIDE SEQUENCE [LARGE SCALE GENOMIC DNA]</scope>
    <source>
        <strain evidence="3">CGMCC 1.10121</strain>
    </source>
</reference>
<feature type="domain" description="UPF0033" evidence="1">
    <location>
        <begin position="14"/>
        <end position="64"/>
    </location>
</feature>
<dbReference type="RefSeq" id="WP_139246697.1">
    <property type="nucleotide sequence ID" value="NZ_FODV01000014.1"/>
</dbReference>
<sequence length="88" mass="9313">MTENSLTIENADRVVDVTGQVCAMPILSAADSLRDAADGDLLAIKTGRPADECDDIEDWVARLNGASFIGTRSSDAGVIAFARRDISD</sequence>
<dbReference type="Pfam" id="PF01206">
    <property type="entry name" value="TusA"/>
    <property type="match status" value="1"/>
</dbReference>
<gene>
    <name evidence="2" type="ORF">SAMN04487948_11429</name>
</gene>